<dbReference type="EMBL" id="BLLF01000544">
    <property type="protein sequence ID" value="GFH12821.1"/>
    <property type="molecule type" value="Genomic_DNA"/>
</dbReference>
<keyword evidence="3" id="KW-1185">Reference proteome</keyword>
<evidence type="ECO:0000313" key="3">
    <source>
        <dbReference type="Proteomes" id="UP000485058"/>
    </source>
</evidence>
<name>A0A699YT97_HAELA</name>
<feature type="non-terminal residue" evidence="2">
    <location>
        <position position="212"/>
    </location>
</feature>
<feature type="chain" id="PRO_5025529227" description="Secreted protein" evidence="1">
    <location>
        <begin position="27"/>
        <end position="212"/>
    </location>
</feature>
<sequence length="212" mass="22364">MSHVAGSAAAAVVCLVAQLLLLGARAQSAQPTFGTNTATGPFTFDGLEFGFGGLQVRSPSQLLPQVVQNALRRDVTQLVGYDAPDRFFALLYGLPSASPGRIVPAGCVGPIYTLAGPIVRPVVPLSPIRGGYLGGRPGVFDFGTAVNLTRVQLGFNVNARRVLNDFGVTRWYDYLVSFLGFLFLRASRTLLSTPVNTLLRNANVNVSAPGAA</sequence>
<gene>
    <name evidence="2" type="ORF">HaLaN_08579</name>
</gene>
<dbReference type="AlphaFoldDB" id="A0A699YT97"/>
<dbReference type="Proteomes" id="UP000485058">
    <property type="component" value="Unassembled WGS sequence"/>
</dbReference>
<reference evidence="2 3" key="1">
    <citation type="submission" date="2020-02" db="EMBL/GenBank/DDBJ databases">
        <title>Draft genome sequence of Haematococcus lacustris strain NIES-144.</title>
        <authorList>
            <person name="Morimoto D."/>
            <person name="Nakagawa S."/>
            <person name="Yoshida T."/>
            <person name="Sawayama S."/>
        </authorList>
    </citation>
    <scope>NUCLEOTIDE SEQUENCE [LARGE SCALE GENOMIC DNA]</scope>
    <source>
        <strain evidence="2 3">NIES-144</strain>
    </source>
</reference>
<proteinExistence type="predicted"/>
<accession>A0A699YT97</accession>
<comment type="caution">
    <text evidence="2">The sequence shown here is derived from an EMBL/GenBank/DDBJ whole genome shotgun (WGS) entry which is preliminary data.</text>
</comment>
<evidence type="ECO:0000313" key="2">
    <source>
        <dbReference type="EMBL" id="GFH12821.1"/>
    </source>
</evidence>
<evidence type="ECO:0000256" key="1">
    <source>
        <dbReference type="SAM" id="SignalP"/>
    </source>
</evidence>
<feature type="signal peptide" evidence="1">
    <location>
        <begin position="1"/>
        <end position="26"/>
    </location>
</feature>
<keyword evidence="1" id="KW-0732">Signal</keyword>
<evidence type="ECO:0008006" key="4">
    <source>
        <dbReference type="Google" id="ProtNLM"/>
    </source>
</evidence>
<organism evidence="2 3">
    <name type="scientific">Haematococcus lacustris</name>
    <name type="common">Green alga</name>
    <name type="synonym">Haematococcus pluvialis</name>
    <dbReference type="NCBI Taxonomy" id="44745"/>
    <lineage>
        <taxon>Eukaryota</taxon>
        <taxon>Viridiplantae</taxon>
        <taxon>Chlorophyta</taxon>
        <taxon>core chlorophytes</taxon>
        <taxon>Chlorophyceae</taxon>
        <taxon>CS clade</taxon>
        <taxon>Chlamydomonadales</taxon>
        <taxon>Haematococcaceae</taxon>
        <taxon>Haematococcus</taxon>
    </lineage>
</organism>
<protein>
    <recommendedName>
        <fullName evidence="4">Secreted protein</fullName>
    </recommendedName>
</protein>